<evidence type="ECO:0000256" key="7">
    <source>
        <dbReference type="ARBA" id="ARBA00023125"/>
    </source>
</evidence>
<dbReference type="AlphaFoldDB" id="A0A4W5QZA4"/>
<keyword evidence="8" id="KW-0539">Nucleus</keyword>
<sequence>GTLPLLVTEPCCLWWHQCVCVGRSVCVSRLRVCTLQFWSGNRVLCATSQSSLTLLPDTVIHDLSETPTLDKQPPDTDPLGLDRPLCDSSSSGCPLPERERQVAGSDTDPLGLDRPLCDSSSSGCPLPERERQVAGSDTDPSPSLRPKHSKVISYKGVLTSVLSAAAGLYVIDGKVGLCLAYQPLQRRGLRPGAEIELHDVHFLYRPSPHSLPCMLCVCLRSSLRVTSFSRLGSEVDRPSDASLPWLLLERNLGVSQYLWLCHCCRALRDR</sequence>
<evidence type="ECO:0000313" key="10">
    <source>
        <dbReference type="Ensembl" id="ENSHHUP00000079210.1"/>
    </source>
</evidence>
<keyword evidence="7" id="KW-0238">DNA-binding</keyword>
<evidence type="ECO:0000256" key="3">
    <source>
        <dbReference type="ARBA" id="ARBA00006332"/>
    </source>
</evidence>
<comment type="similarity">
    <text evidence="3">Belongs to the CTC1 family.</text>
</comment>
<dbReference type="Proteomes" id="UP000314982">
    <property type="component" value="Unassembled WGS sequence"/>
</dbReference>
<keyword evidence="6" id="KW-0779">Telomere</keyword>
<proteinExistence type="inferred from homology"/>
<reference evidence="11" key="1">
    <citation type="submission" date="2018-06" db="EMBL/GenBank/DDBJ databases">
        <title>Genome assembly of Danube salmon.</title>
        <authorList>
            <person name="Macqueen D.J."/>
            <person name="Gundappa M.K."/>
        </authorList>
    </citation>
    <scope>NUCLEOTIDE SEQUENCE [LARGE SCALE GENOMIC DNA]</scope>
</reference>
<keyword evidence="5" id="KW-0158">Chromosome</keyword>
<evidence type="ECO:0000313" key="11">
    <source>
        <dbReference type="Proteomes" id="UP000314982"/>
    </source>
</evidence>
<dbReference type="InterPro" id="IPR042617">
    <property type="entry name" value="CTC1-like"/>
</dbReference>
<evidence type="ECO:0000256" key="4">
    <source>
        <dbReference type="ARBA" id="ARBA00016175"/>
    </source>
</evidence>
<keyword evidence="11" id="KW-1185">Reference proteome</keyword>
<dbReference type="Ensembl" id="ENSHHUT00000081762.1">
    <property type="protein sequence ID" value="ENSHHUP00000079210.1"/>
    <property type="gene ID" value="ENSHHUG00000046187.1"/>
</dbReference>
<dbReference type="GO" id="GO:0042162">
    <property type="term" value="F:telomeric DNA binding"/>
    <property type="evidence" value="ECO:0007669"/>
    <property type="project" value="TreeGrafter"/>
</dbReference>
<name>A0A4W5QZA4_9TELE</name>
<evidence type="ECO:0000256" key="8">
    <source>
        <dbReference type="ARBA" id="ARBA00023242"/>
    </source>
</evidence>
<dbReference type="GO" id="GO:0010833">
    <property type="term" value="P:telomere maintenance via telomere lengthening"/>
    <property type="evidence" value="ECO:0007669"/>
    <property type="project" value="TreeGrafter"/>
</dbReference>
<dbReference type="InterPro" id="IPR029156">
    <property type="entry name" value="CTC1"/>
</dbReference>
<feature type="region of interest" description="Disordered" evidence="9">
    <location>
        <begin position="87"/>
        <end position="147"/>
    </location>
</feature>
<protein>
    <recommendedName>
        <fullName evidence="4">CST complex subunit CTC1</fullName>
    </recommendedName>
</protein>
<evidence type="ECO:0000256" key="9">
    <source>
        <dbReference type="SAM" id="MobiDB-lite"/>
    </source>
</evidence>
<reference evidence="10" key="3">
    <citation type="submission" date="2025-09" db="UniProtKB">
        <authorList>
            <consortium name="Ensembl"/>
        </authorList>
    </citation>
    <scope>IDENTIFICATION</scope>
</reference>
<dbReference type="PANTHER" id="PTHR14865:SF2">
    <property type="entry name" value="CST COMPLEX SUBUNIT CTC1"/>
    <property type="match status" value="1"/>
</dbReference>
<comment type="subcellular location">
    <subcellularLocation>
        <location evidence="2">Chromosome</location>
        <location evidence="2">Telomere</location>
    </subcellularLocation>
    <subcellularLocation>
        <location evidence="1">Nucleus</location>
    </subcellularLocation>
</comment>
<reference evidence="10" key="2">
    <citation type="submission" date="2025-08" db="UniProtKB">
        <authorList>
            <consortium name="Ensembl"/>
        </authorList>
    </citation>
    <scope>IDENTIFICATION</scope>
</reference>
<dbReference type="GO" id="GO:0003697">
    <property type="term" value="F:single-stranded DNA binding"/>
    <property type="evidence" value="ECO:0007669"/>
    <property type="project" value="InterPro"/>
</dbReference>
<dbReference type="GO" id="GO:0045740">
    <property type="term" value="P:positive regulation of DNA replication"/>
    <property type="evidence" value="ECO:0007669"/>
    <property type="project" value="TreeGrafter"/>
</dbReference>
<evidence type="ECO:0000256" key="6">
    <source>
        <dbReference type="ARBA" id="ARBA00022895"/>
    </source>
</evidence>
<dbReference type="GeneTree" id="ENSGT00390000011553"/>
<dbReference type="GO" id="GO:1990879">
    <property type="term" value="C:CST complex"/>
    <property type="evidence" value="ECO:0007669"/>
    <property type="project" value="TreeGrafter"/>
</dbReference>
<accession>A0A4W5QZA4</accession>
<evidence type="ECO:0000256" key="1">
    <source>
        <dbReference type="ARBA" id="ARBA00004123"/>
    </source>
</evidence>
<dbReference type="PANTHER" id="PTHR14865">
    <property type="entry name" value="CST COMPLEX SUBUNIT CTC1"/>
    <property type="match status" value="1"/>
</dbReference>
<dbReference type="Pfam" id="PF15489">
    <property type="entry name" value="CTC1"/>
    <property type="match status" value="1"/>
</dbReference>
<evidence type="ECO:0000256" key="5">
    <source>
        <dbReference type="ARBA" id="ARBA00022454"/>
    </source>
</evidence>
<evidence type="ECO:0000256" key="2">
    <source>
        <dbReference type="ARBA" id="ARBA00004574"/>
    </source>
</evidence>
<organism evidence="10 11">
    <name type="scientific">Hucho hucho</name>
    <name type="common">huchen</name>
    <dbReference type="NCBI Taxonomy" id="62062"/>
    <lineage>
        <taxon>Eukaryota</taxon>
        <taxon>Metazoa</taxon>
        <taxon>Chordata</taxon>
        <taxon>Craniata</taxon>
        <taxon>Vertebrata</taxon>
        <taxon>Euteleostomi</taxon>
        <taxon>Actinopterygii</taxon>
        <taxon>Neopterygii</taxon>
        <taxon>Teleostei</taxon>
        <taxon>Protacanthopterygii</taxon>
        <taxon>Salmoniformes</taxon>
        <taxon>Salmonidae</taxon>
        <taxon>Salmoninae</taxon>
        <taxon>Hucho</taxon>
    </lineage>
</organism>